<dbReference type="RefSeq" id="WP_168048238.1">
    <property type="nucleotide sequence ID" value="NZ_JAATJR010000002.1"/>
</dbReference>
<accession>A0ABX1EVN7</accession>
<gene>
    <name evidence="1" type="ORF">HB662_06030</name>
</gene>
<evidence type="ECO:0000313" key="1">
    <source>
        <dbReference type="EMBL" id="NKE44328.1"/>
    </source>
</evidence>
<keyword evidence="2" id="KW-1185">Reference proteome</keyword>
<reference evidence="1 2" key="1">
    <citation type="submission" date="2020-03" db="EMBL/GenBank/DDBJ databases">
        <title>Roseomonas selenitidurans sp. nov. isolated from soil.</title>
        <authorList>
            <person name="Liu H."/>
        </authorList>
    </citation>
    <scope>NUCLEOTIDE SEQUENCE [LARGE SCALE GENOMIC DNA]</scope>
    <source>
        <strain evidence="1 2">JCM 15073</strain>
    </source>
</reference>
<dbReference type="Proteomes" id="UP000765160">
    <property type="component" value="Unassembled WGS sequence"/>
</dbReference>
<name>A0ABX1EVN7_9PROT</name>
<organism evidence="1 2">
    <name type="scientific">Falsiroseomonas frigidaquae</name>
    <dbReference type="NCBI Taxonomy" id="487318"/>
    <lineage>
        <taxon>Bacteria</taxon>
        <taxon>Pseudomonadati</taxon>
        <taxon>Pseudomonadota</taxon>
        <taxon>Alphaproteobacteria</taxon>
        <taxon>Acetobacterales</taxon>
        <taxon>Roseomonadaceae</taxon>
        <taxon>Falsiroseomonas</taxon>
    </lineage>
</organism>
<comment type="caution">
    <text evidence="1">The sequence shown here is derived from an EMBL/GenBank/DDBJ whole genome shotgun (WGS) entry which is preliminary data.</text>
</comment>
<proteinExistence type="predicted"/>
<evidence type="ECO:0000313" key="2">
    <source>
        <dbReference type="Proteomes" id="UP000765160"/>
    </source>
</evidence>
<dbReference type="EMBL" id="JAAVTX010000002">
    <property type="protein sequence ID" value="NKE44328.1"/>
    <property type="molecule type" value="Genomic_DNA"/>
</dbReference>
<sequence>MFTPMPDTTQKPADAEATDRSALVLILEYVEAECRRLGADAAARHAALAAAMMPGSCAPAGTRLN</sequence>
<protein>
    <submittedName>
        <fullName evidence="1">Uncharacterized protein</fullName>
    </submittedName>
</protein>